<keyword evidence="4 10" id="KW-0067">ATP-binding</keyword>
<dbReference type="Gene3D" id="1.20.1560.10">
    <property type="entry name" value="ABC transporter type 1, transmembrane domain"/>
    <property type="match status" value="1"/>
</dbReference>
<dbReference type="PANTHER" id="PTHR43394:SF1">
    <property type="entry name" value="ATP-BINDING CASSETTE SUB-FAMILY B MEMBER 10, MITOCHONDRIAL"/>
    <property type="match status" value="1"/>
</dbReference>
<proteinExistence type="predicted"/>
<dbReference type="EMBL" id="DWXG01000030">
    <property type="protein sequence ID" value="HJB97610.1"/>
    <property type="molecule type" value="Genomic_DNA"/>
</dbReference>
<keyword evidence="3" id="KW-0547">Nucleotide-binding</keyword>
<comment type="subcellular location">
    <subcellularLocation>
        <location evidence="1">Cell membrane</location>
        <topology evidence="1">Multi-pass membrane protein</topology>
    </subcellularLocation>
</comment>
<dbReference type="InterPro" id="IPR003439">
    <property type="entry name" value="ABC_transporter-like_ATP-bd"/>
</dbReference>
<dbReference type="SUPFAM" id="SSF52540">
    <property type="entry name" value="P-loop containing nucleoside triphosphate hydrolases"/>
    <property type="match status" value="1"/>
</dbReference>
<evidence type="ECO:0000256" key="2">
    <source>
        <dbReference type="ARBA" id="ARBA00022692"/>
    </source>
</evidence>
<dbReference type="InterPro" id="IPR003593">
    <property type="entry name" value="AAA+_ATPase"/>
</dbReference>
<dbReference type="SUPFAM" id="SSF90123">
    <property type="entry name" value="ABC transporter transmembrane region"/>
    <property type="match status" value="1"/>
</dbReference>
<protein>
    <submittedName>
        <fullName evidence="10">ABC transporter ATP-binding protein/permease</fullName>
    </submittedName>
</protein>
<reference evidence="10" key="1">
    <citation type="journal article" date="2021" name="PeerJ">
        <title>Extensive microbial diversity within the chicken gut microbiome revealed by metagenomics and culture.</title>
        <authorList>
            <person name="Gilroy R."/>
            <person name="Ravi A."/>
            <person name="Getino M."/>
            <person name="Pursley I."/>
            <person name="Horton D.L."/>
            <person name="Alikhan N.F."/>
            <person name="Baker D."/>
            <person name="Gharbi K."/>
            <person name="Hall N."/>
            <person name="Watson M."/>
            <person name="Adriaenssens E.M."/>
            <person name="Foster-Nyarko E."/>
            <person name="Jarju S."/>
            <person name="Secka A."/>
            <person name="Antonio M."/>
            <person name="Oren A."/>
            <person name="Chaudhuri R.R."/>
            <person name="La Ragione R."/>
            <person name="Hildebrand F."/>
            <person name="Pallen M.J."/>
        </authorList>
    </citation>
    <scope>NUCLEOTIDE SEQUENCE</scope>
    <source>
        <strain evidence="10">CHK185-1770</strain>
    </source>
</reference>
<accession>A0A9D2MWI9</accession>
<dbReference type="PANTHER" id="PTHR43394">
    <property type="entry name" value="ATP-DEPENDENT PERMEASE MDL1, MITOCHONDRIAL"/>
    <property type="match status" value="1"/>
</dbReference>
<dbReference type="InterPro" id="IPR039421">
    <property type="entry name" value="Type_1_exporter"/>
</dbReference>
<evidence type="ECO:0000313" key="11">
    <source>
        <dbReference type="Proteomes" id="UP000826793"/>
    </source>
</evidence>
<dbReference type="GO" id="GO:0005886">
    <property type="term" value="C:plasma membrane"/>
    <property type="evidence" value="ECO:0007669"/>
    <property type="project" value="UniProtKB-SubCell"/>
</dbReference>
<feature type="domain" description="ABC transporter" evidence="8">
    <location>
        <begin position="339"/>
        <end position="564"/>
    </location>
</feature>
<sequence>MKQKENAAILKRALRYLLPYKKAFVVVGLTLVLSTVIGFLQPLVIQRITDSGMMQQDMGVIVTSALFLAVLVLGNQAIDLLQTRIFADVHNASYYTIFHQVFEKLLHLKKSYFEDKNSAEILSFLQMDVSQVSSITDRYTVLSVSYVFRILSGLIGLFLISWPLALVVLCMVPAKFLLVRGLSKRQEKAMDEMIESSRDFSRWFGDDLNGVDEIKLWDLFQSRDKVFREKQEKVLQVEKKSTMIGSWNTFWEVLLEWSVTIFLYILGGWLICTGGLTIGAVFAFVSYSGYVTGPVSALINLKMYFARIFPSARRLFQFLDMETEPDTGTQPLQRLPPRLAFQNVAFRYEEGRPILQGVNFSVEPGEKVAIIGQNGSGKSTILNLLLRFYVPDTGQILADGADIQEIPLEEYRSLFSVVSQEPYLFLGNILENVDLQGNADPEKLQAALQSSGVEGYLPRMPEKEQTQIGRNGARLSGGEKQKLAVARALLKDAPVVILDEATSGFDVESDAYLHDVILHEMKEKTVIMITHHYHNLEGMDRVYRLEEGKLTETTENPAGAPQDL</sequence>
<evidence type="ECO:0000313" key="10">
    <source>
        <dbReference type="EMBL" id="HJB97610.1"/>
    </source>
</evidence>
<evidence type="ECO:0000256" key="4">
    <source>
        <dbReference type="ARBA" id="ARBA00022840"/>
    </source>
</evidence>
<dbReference type="PROSITE" id="PS50929">
    <property type="entry name" value="ABC_TM1F"/>
    <property type="match status" value="1"/>
</dbReference>
<feature type="transmembrane region" description="Helical" evidence="7">
    <location>
        <begin position="23"/>
        <end position="45"/>
    </location>
</feature>
<dbReference type="AlphaFoldDB" id="A0A9D2MWI9"/>
<evidence type="ECO:0000256" key="5">
    <source>
        <dbReference type="ARBA" id="ARBA00022989"/>
    </source>
</evidence>
<dbReference type="Pfam" id="PF00664">
    <property type="entry name" value="ABC_membrane"/>
    <property type="match status" value="1"/>
</dbReference>
<evidence type="ECO:0000256" key="1">
    <source>
        <dbReference type="ARBA" id="ARBA00004651"/>
    </source>
</evidence>
<evidence type="ECO:0000256" key="7">
    <source>
        <dbReference type="SAM" id="Phobius"/>
    </source>
</evidence>
<comment type="caution">
    <text evidence="10">The sequence shown here is derived from an EMBL/GenBank/DDBJ whole genome shotgun (WGS) entry which is preliminary data.</text>
</comment>
<evidence type="ECO:0000259" key="9">
    <source>
        <dbReference type="PROSITE" id="PS50929"/>
    </source>
</evidence>
<dbReference type="InterPro" id="IPR017871">
    <property type="entry name" value="ABC_transporter-like_CS"/>
</dbReference>
<dbReference type="GO" id="GO:0015421">
    <property type="term" value="F:ABC-type oligopeptide transporter activity"/>
    <property type="evidence" value="ECO:0007669"/>
    <property type="project" value="TreeGrafter"/>
</dbReference>
<reference evidence="10" key="2">
    <citation type="submission" date="2021-04" db="EMBL/GenBank/DDBJ databases">
        <authorList>
            <person name="Gilroy R."/>
        </authorList>
    </citation>
    <scope>NUCLEOTIDE SEQUENCE</scope>
    <source>
        <strain evidence="10">CHK185-1770</strain>
    </source>
</reference>
<dbReference type="InterPro" id="IPR036640">
    <property type="entry name" value="ABC1_TM_sf"/>
</dbReference>
<dbReference type="InterPro" id="IPR027417">
    <property type="entry name" value="P-loop_NTPase"/>
</dbReference>
<dbReference type="PROSITE" id="PS50893">
    <property type="entry name" value="ABC_TRANSPORTER_2"/>
    <property type="match status" value="1"/>
</dbReference>
<dbReference type="GO" id="GO:0016887">
    <property type="term" value="F:ATP hydrolysis activity"/>
    <property type="evidence" value="ECO:0007669"/>
    <property type="project" value="InterPro"/>
</dbReference>
<dbReference type="Pfam" id="PF00005">
    <property type="entry name" value="ABC_tran"/>
    <property type="match status" value="1"/>
</dbReference>
<dbReference type="Proteomes" id="UP000826793">
    <property type="component" value="Unassembled WGS sequence"/>
</dbReference>
<dbReference type="InterPro" id="IPR011527">
    <property type="entry name" value="ABC1_TM_dom"/>
</dbReference>
<organism evidence="10 11">
    <name type="scientific">Candidatus Acutalibacter pullicola</name>
    <dbReference type="NCBI Taxonomy" id="2838417"/>
    <lineage>
        <taxon>Bacteria</taxon>
        <taxon>Bacillati</taxon>
        <taxon>Bacillota</taxon>
        <taxon>Clostridia</taxon>
        <taxon>Eubacteriales</taxon>
        <taxon>Acutalibacteraceae</taxon>
        <taxon>Acutalibacter</taxon>
    </lineage>
</organism>
<evidence type="ECO:0000256" key="3">
    <source>
        <dbReference type="ARBA" id="ARBA00022741"/>
    </source>
</evidence>
<name>A0A9D2MWI9_9FIRM</name>
<keyword evidence="6 7" id="KW-0472">Membrane</keyword>
<dbReference type="Gene3D" id="3.40.50.300">
    <property type="entry name" value="P-loop containing nucleotide triphosphate hydrolases"/>
    <property type="match status" value="1"/>
</dbReference>
<dbReference type="CDD" id="cd07346">
    <property type="entry name" value="ABC_6TM_exporters"/>
    <property type="match status" value="1"/>
</dbReference>
<dbReference type="SMART" id="SM00382">
    <property type="entry name" value="AAA"/>
    <property type="match status" value="1"/>
</dbReference>
<dbReference type="PROSITE" id="PS00211">
    <property type="entry name" value="ABC_TRANSPORTER_1"/>
    <property type="match status" value="1"/>
</dbReference>
<dbReference type="GO" id="GO:0005524">
    <property type="term" value="F:ATP binding"/>
    <property type="evidence" value="ECO:0007669"/>
    <property type="project" value="UniProtKB-KW"/>
</dbReference>
<keyword evidence="2 7" id="KW-0812">Transmembrane</keyword>
<feature type="domain" description="ABC transmembrane type-1" evidence="9">
    <location>
        <begin position="25"/>
        <end position="301"/>
    </location>
</feature>
<feature type="transmembrane region" description="Helical" evidence="7">
    <location>
        <begin position="57"/>
        <end position="78"/>
    </location>
</feature>
<evidence type="ECO:0000259" key="8">
    <source>
        <dbReference type="PROSITE" id="PS50893"/>
    </source>
</evidence>
<feature type="transmembrane region" description="Helical" evidence="7">
    <location>
        <begin position="146"/>
        <end position="178"/>
    </location>
</feature>
<keyword evidence="5 7" id="KW-1133">Transmembrane helix</keyword>
<gene>
    <name evidence="10" type="ORF">H9710_03415</name>
</gene>
<evidence type="ECO:0000256" key="6">
    <source>
        <dbReference type="ARBA" id="ARBA00023136"/>
    </source>
</evidence>